<organism evidence="1 2">
    <name type="scientific">Saccharopolyspora erythraea</name>
    <name type="common">Streptomyces erythraeus</name>
    <dbReference type="NCBI Taxonomy" id="1836"/>
    <lineage>
        <taxon>Bacteria</taxon>
        <taxon>Bacillati</taxon>
        <taxon>Actinomycetota</taxon>
        <taxon>Actinomycetes</taxon>
        <taxon>Pseudonocardiales</taxon>
        <taxon>Pseudonocardiaceae</taxon>
        <taxon>Saccharopolyspora</taxon>
    </lineage>
</organism>
<dbReference type="EMBL" id="BAAAGS010000029">
    <property type="protein sequence ID" value="GAA0538793.1"/>
    <property type="molecule type" value="Genomic_DNA"/>
</dbReference>
<dbReference type="Proteomes" id="UP001500729">
    <property type="component" value="Unassembled WGS sequence"/>
</dbReference>
<protein>
    <submittedName>
        <fullName evidence="1">Uncharacterized protein</fullName>
    </submittedName>
</protein>
<comment type="caution">
    <text evidence="1">The sequence shown here is derived from an EMBL/GenBank/DDBJ whole genome shotgun (WGS) entry which is preliminary data.</text>
</comment>
<evidence type="ECO:0000313" key="1">
    <source>
        <dbReference type="EMBL" id="GAA0538793.1"/>
    </source>
</evidence>
<reference evidence="2" key="1">
    <citation type="journal article" date="2019" name="Int. J. Syst. Evol. Microbiol.">
        <title>The Global Catalogue of Microorganisms (GCM) 10K type strain sequencing project: providing services to taxonomists for standard genome sequencing and annotation.</title>
        <authorList>
            <consortium name="The Broad Institute Genomics Platform"/>
            <consortium name="The Broad Institute Genome Sequencing Center for Infectious Disease"/>
            <person name="Wu L."/>
            <person name="Ma J."/>
        </authorList>
    </citation>
    <scope>NUCLEOTIDE SEQUENCE [LARGE SCALE GENOMIC DNA]</scope>
    <source>
        <strain evidence="2">JCM 10303</strain>
    </source>
</reference>
<sequence length="145" mass="16541">MARQWPIVKTVLWDGTWEFCHGHLDGLPVFAWRGRPCSVPSRLELATRRQLRQMGLCPGGADPVALLRFRHRQPYRREELAELFRIDLAKPKRTATPAQREAIERALTARRTCPTCPPGQQVKPYYLPTSAGQCWDCYLPDTAAA</sequence>
<dbReference type="RefSeq" id="WP_009946153.1">
    <property type="nucleotide sequence ID" value="NZ_BAAAGS010000029.1"/>
</dbReference>
<name>A0ABP3N8X7_SACER</name>
<keyword evidence="2" id="KW-1185">Reference proteome</keyword>
<dbReference type="InterPro" id="IPR048142">
    <property type="entry name" value="QRL_CxxC_CxxC"/>
</dbReference>
<accession>A0ABP3N8X7</accession>
<gene>
    <name evidence="1" type="ORF">GCM10009533_42500</name>
</gene>
<evidence type="ECO:0000313" key="2">
    <source>
        <dbReference type="Proteomes" id="UP001500729"/>
    </source>
</evidence>
<dbReference type="NCBIfam" id="NF041638">
    <property type="entry name" value="QRL_CxxC_CxxC"/>
    <property type="match status" value="1"/>
</dbReference>
<proteinExistence type="predicted"/>